<gene>
    <name evidence="1" type="ORF">NCTC13294_00749</name>
</gene>
<dbReference type="NCBIfam" id="TIGR00099">
    <property type="entry name" value="Cof-subfamily"/>
    <property type="match status" value="1"/>
</dbReference>
<dbReference type="OrthoDB" id="9781413at2"/>
<dbReference type="InterPro" id="IPR023214">
    <property type="entry name" value="HAD_sf"/>
</dbReference>
<dbReference type="PANTHER" id="PTHR10000:SF25">
    <property type="entry name" value="PHOSPHATASE YKRA-RELATED"/>
    <property type="match status" value="1"/>
</dbReference>
<protein>
    <submittedName>
        <fullName evidence="1">Bifunctional phosphatase/peptidyl-prolyl cis-trans isomerase</fullName>
    </submittedName>
</protein>
<evidence type="ECO:0000313" key="2">
    <source>
        <dbReference type="Proteomes" id="UP000254572"/>
    </source>
</evidence>
<dbReference type="InterPro" id="IPR036412">
    <property type="entry name" value="HAD-like_sf"/>
</dbReference>
<dbReference type="GO" id="GO:0000287">
    <property type="term" value="F:magnesium ion binding"/>
    <property type="evidence" value="ECO:0007669"/>
    <property type="project" value="UniProtKB-ARBA"/>
</dbReference>
<proteinExistence type="predicted"/>
<dbReference type="RefSeq" id="WP_115610980.1">
    <property type="nucleotide sequence ID" value="NZ_JBHLZC010000001.1"/>
</dbReference>
<keyword evidence="1" id="KW-0413">Isomerase</keyword>
<organism evidence="1 2">
    <name type="scientific">Cardiobacterium valvarum</name>
    <dbReference type="NCBI Taxonomy" id="194702"/>
    <lineage>
        <taxon>Bacteria</taxon>
        <taxon>Pseudomonadati</taxon>
        <taxon>Pseudomonadota</taxon>
        <taxon>Gammaproteobacteria</taxon>
        <taxon>Cardiobacteriales</taxon>
        <taxon>Cardiobacteriaceae</taxon>
        <taxon>Cardiobacterium</taxon>
    </lineage>
</organism>
<evidence type="ECO:0000313" key="1">
    <source>
        <dbReference type="EMBL" id="SUX20470.1"/>
    </source>
</evidence>
<dbReference type="NCBIfam" id="TIGR01484">
    <property type="entry name" value="HAD-SF-IIB"/>
    <property type="match status" value="1"/>
</dbReference>
<dbReference type="Gene3D" id="3.30.1240.10">
    <property type="match status" value="1"/>
</dbReference>
<dbReference type="Proteomes" id="UP000254572">
    <property type="component" value="Unassembled WGS sequence"/>
</dbReference>
<accession>A0A381E391</accession>
<dbReference type="GO" id="GO:0005829">
    <property type="term" value="C:cytosol"/>
    <property type="evidence" value="ECO:0007669"/>
    <property type="project" value="TreeGrafter"/>
</dbReference>
<dbReference type="Pfam" id="PF08282">
    <property type="entry name" value="Hydrolase_3"/>
    <property type="match status" value="1"/>
</dbReference>
<dbReference type="GO" id="GO:0016853">
    <property type="term" value="F:isomerase activity"/>
    <property type="evidence" value="ECO:0007669"/>
    <property type="project" value="UniProtKB-KW"/>
</dbReference>
<dbReference type="PANTHER" id="PTHR10000">
    <property type="entry name" value="PHOSPHOSERINE PHOSPHATASE"/>
    <property type="match status" value="1"/>
</dbReference>
<dbReference type="InterPro" id="IPR000150">
    <property type="entry name" value="Cof"/>
</dbReference>
<name>A0A381E391_9GAMM</name>
<keyword evidence="2" id="KW-1185">Reference proteome</keyword>
<dbReference type="InterPro" id="IPR006379">
    <property type="entry name" value="HAD-SF_hydro_IIB"/>
</dbReference>
<dbReference type="SUPFAM" id="SSF56784">
    <property type="entry name" value="HAD-like"/>
    <property type="match status" value="1"/>
</dbReference>
<dbReference type="Gene3D" id="3.40.50.1000">
    <property type="entry name" value="HAD superfamily/HAD-like"/>
    <property type="match status" value="1"/>
</dbReference>
<dbReference type="EMBL" id="UFUW01000001">
    <property type="protein sequence ID" value="SUX20470.1"/>
    <property type="molecule type" value="Genomic_DNA"/>
</dbReference>
<sequence>MTTNIRAVFFDIDRTLYEHSRDYVPPSSLAAIAALKARGIIPAIATGRGYCALPPAIDRLVEDGDIELVVASNGQYNRYGERVLSAHPLAKDDIESLTRAFCTHDWEYTYVSATHMAAGRTRGSSHKILKNYPCYTVDPDYYRSHDVEQLIVLAPATQENALQTILAEHGGRYKTVRSHAGAVDLLHAEGSKARGIHEACAALGIDPKDTLAFGDGLNDVEMFAAVGAGIAMGDACPELKAVARHITGTLEEDGVAVALRELGVLD</sequence>
<reference evidence="1 2" key="1">
    <citation type="submission" date="2018-06" db="EMBL/GenBank/DDBJ databases">
        <authorList>
            <consortium name="Pathogen Informatics"/>
            <person name="Doyle S."/>
        </authorList>
    </citation>
    <scope>NUCLEOTIDE SEQUENCE [LARGE SCALE GENOMIC DNA]</scope>
    <source>
        <strain evidence="1 2">NCTC13294</strain>
    </source>
</reference>
<dbReference type="PROSITE" id="PS01229">
    <property type="entry name" value="COF_2"/>
    <property type="match status" value="1"/>
</dbReference>
<dbReference type="AlphaFoldDB" id="A0A381E391"/>
<dbReference type="GO" id="GO:0016791">
    <property type="term" value="F:phosphatase activity"/>
    <property type="evidence" value="ECO:0007669"/>
    <property type="project" value="TreeGrafter"/>
</dbReference>